<protein>
    <submittedName>
        <fullName evidence="1">Uncharacterized protein</fullName>
    </submittedName>
</protein>
<dbReference type="EMBL" id="JBBPBM010000101">
    <property type="protein sequence ID" value="KAK8508447.1"/>
    <property type="molecule type" value="Genomic_DNA"/>
</dbReference>
<sequence length="108" mass="12248">MILVSWIWCKSELLLPRKVLLRIAAVKASLAQSSPDVPGWKHTNYKQITVLRNEERVPKHLTNDRSCSVYGVDPEDMEVEHVCGLRAGNSFVGMGVFWQNPPLGWWCG</sequence>
<dbReference type="Proteomes" id="UP001472677">
    <property type="component" value="Unassembled WGS sequence"/>
</dbReference>
<organism evidence="1 2">
    <name type="scientific">Hibiscus sabdariffa</name>
    <name type="common">roselle</name>
    <dbReference type="NCBI Taxonomy" id="183260"/>
    <lineage>
        <taxon>Eukaryota</taxon>
        <taxon>Viridiplantae</taxon>
        <taxon>Streptophyta</taxon>
        <taxon>Embryophyta</taxon>
        <taxon>Tracheophyta</taxon>
        <taxon>Spermatophyta</taxon>
        <taxon>Magnoliopsida</taxon>
        <taxon>eudicotyledons</taxon>
        <taxon>Gunneridae</taxon>
        <taxon>Pentapetalae</taxon>
        <taxon>rosids</taxon>
        <taxon>malvids</taxon>
        <taxon>Malvales</taxon>
        <taxon>Malvaceae</taxon>
        <taxon>Malvoideae</taxon>
        <taxon>Hibiscus</taxon>
    </lineage>
</organism>
<keyword evidence="2" id="KW-1185">Reference proteome</keyword>
<reference evidence="1 2" key="1">
    <citation type="journal article" date="2024" name="G3 (Bethesda)">
        <title>Genome assembly of Hibiscus sabdariffa L. provides insights into metabolisms of medicinal natural products.</title>
        <authorList>
            <person name="Kim T."/>
        </authorList>
    </citation>
    <scope>NUCLEOTIDE SEQUENCE [LARGE SCALE GENOMIC DNA]</scope>
    <source>
        <strain evidence="1">TK-2024</strain>
        <tissue evidence="1">Old leaves</tissue>
    </source>
</reference>
<evidence type="ECO:0000313" key="1">
    <source>
        <dbReference type="EMBL" id="KAK8508447.1"/>
    </source>
</evidence>
<evidence type="ECO:0000313" key="2">
    <source>
        <dbReference type="Proteomes" id="UP001472677"/>
    </source>
</evidence>
<proteinExistence type="predicted"/>
<accession>A0ABR2BPK7</accession>
<gene>
    <name evidence="1" type="ORF">V6N12_020228</name>
</gene>
<name>A0ABR2BPK7_9ROSI</name>
<comment type="caution">
    <text evidence="1">The sequence shown here is derived from an EMBL/GenBank/DDBJ whole genome shotgun (WGS) entry which is preliminary data.</text>
</comment>